<name>A0A292YI01_9BACL</name>
<keyword evidence="1" id="KW-0812">Transmembrane</keyword>
<keyword evidence="2" id="KW-0732">Signal</keyword>
<organism evidence="3 4">
    <name type="scientific">Effusibacillus lacus</name>
    <dbReference type="NCBI Taxonomy" id="1348429"/>
    <lineage>
        <taxon>Bacteria</taxon>
        <taxon>Bacillati</taxon>
        <taxon>Bacillota</taxon>
        <taxon>Bacilli</taxon>
        <taxon>Bacillales</taxon>
        <taxon>Alicyclobacillaceae</taxon>
        <taxon>Effusibacillus</taxon>
    </lineage>
</organism>
<dbReference type="OrthoDB" id="2790201at2"/>
<keyword evidence="1" id="KW-0472">Membrane</keyword>
<evidence type="ECO:0000256" key="2">
    <source>
        <dbReference type="SAM" id="SignalP"/>
    </source>
</evidence>
<dbReference type="EMBL" id="BDUF01000060">
    <property type="protein sequence ID" value="GAX90637.1"/>
    <property type="molecule type" value="Genomic_DNA"/>
</dbReference>
<evidence type="ECO:0000313" key="3">
    <source>
        <dbReference type="EMBL" id="GAX90637.1"/>
    </source>
</evidence>
<sequence length="322" mass="36511">MRRLVRWMLVFVLVMFPLSGAGLAAPNDSLLLSELEVQVMPEMDKPEDWPPDTPVLLTGLYGSLENRTSQAFSDTIRFPIPKDPLTKIYLVAEFKDQNQPETPVDYKYDPQAGLLEWKPTAPIEPGKPYHFVVEYYSNPYQGKGSQREFPFKFQSYYDIKDLYFYVFEPLDGKNFKLSRETQETAKNNMGQTIHKLSKGFFSAKDEYLVTVSYQKDNFQTVMEKQEQTKAANPAPAGETKSPAGADESAGILFVALLLIALVGAGAYFWLRGNNKRVSPLGSRNRRDGELAQAVKALRKQLLEGSLTEEQYRKQLAKLANRV</sequence>
<feature type="chain" id="PRO_5012945744" description="SHOCT domain-containing protein" evidence="2">
    <location>
        <begin position="25"/>
        <end position="322"/>
    </location>
</feature>
<feature type="transmembrane region" description="Helical" evidence="1">
    <location>
        <begin position="249"/>
        <end position="270"/>
    </location>
</feature>
<evidence type="ECO:0008006" key="5">
    <source>
        <dbReference type="Google" id="ProtNLM"/>
    </source>
</evidence>
<feature type="signal peptide" evidence="2">
    <location>
        <begin position="1"/>
        <end position="24"/>
    </location>
</feature>
<keyword evidence="1" id="KW-1133">Transmembrane helix</keyword>
<dbReference type="RefSeq" id="WP_096182362.1">
    <property type="nucleotide sequence ID" value="NZ_BDUF01000060.1"/>
</dbReference>
<evidence type="ECO:0000256" key="1">
    <source>
        <dbReference type="SAM" id="Phobius"/>
    </source>
</evidence>
<accession>A0A292YI01</accession>
<comment type="caution">
    <text evidence="3">The sequence shown here is derived from an EMBL/GenBank/DDBJ whole genome shotgun (WGS) entry which is preliminary data.</text>
</comment>
<reference evidence="4" key="1">
    <citation type="submission" date="2017-07" db="EMBL/GenBank/DDBJ databases">
        <title>Draft genome sequence of Effusibacillus lacus strain skLN1.</title>
        <authorList>
            <person name="Watanabe M."/>
            <person name="Kojima H."/>
            <person name="Fukui M."/>
        </authorList>
    </citation>
    <scope>NUCLEOTIDE SEQUENCE [LARGE SCALE GENOMIC DNA]</scope>
    <source>
        <strain evidence="4">skLN1</strain>
    </source>
</reference>
<proteinExistence type="predicted"/>
<protein>
    <recommendedName>
        <fullName evidence="5">SHOCT domain-containing protein</fullName>
    </recommendedName>
</protein>
<keyword evidence="4" id="KW-1185">Reference proteome</keyword>
<dbReference type="Proteomes" id="UP000217785">
    <property type="component" value="Unassembled WGS sequence"/>
</dbReference>
<evidence type="ECO:0000313" key="4">
    <source>
        <dbReference type="Proteomes" id="UP000217785"/>
    </source>
</evidence>
<dbReference type="AlphaFoldDB" id="A0A292YI01"/>